<dbReference type="GO" id="GO:0003677">
    <property type="term" value="F:DNA binding"/>
    <property type="evidence" value="ECO:0007669"/>
    <property type="project" value="InterPro"/>
</dbReference>
<protein>
    <recommendedName>
        <fullName evidence="3">Phage regulatory protein CII (CP76)</fullName>
    </recommendedName>
</protein>
<proteinExistence type="predicted"/>
<organism evidence="1 2">
    <name type="scientific">Noviherbaspirillum saxi</name>
    <dbReference type="NCBI Taxonomy" id="2320863"/>
    <lineage>
        <taxon>Bacteria</taxon>
        <taxon>Pseudomonadati</taxon>
        <taxon>Pseudomonadota</taxon>
        <taxon>Betaproteobacteria</taxon>
        <taxon>Burkholderiales</taxon>
        <taxon>Oxalobacteraceae</taxon>
        <taxon>Noviherbaspirillum</taxon>
    </lineage>
</organism>
<keyword evidence="2" id="KW-1185">Reference proteome</keyword>
<dbReference type="Pfam" id="PF06892">
    <property type="entry name" value="Phage_CP76"/>
    <property type="match status" value="1"/>
</dbReference>
<dbReference type="EMBL" id="QYUO01000001">
    <property type="protein sequence ID" value="RJF99047.1"/>
    <property type="molecule type" value="Genomic_DNA"/>
</dbReference>
<dbReference type="AlphaFoldDB" id="A0A3A3FS59"/>
<name>A0A3A3FS59_9BURK</name>
<dbReference type="Proteomes" id="UP000265955">
    <property type="component" value="Unassembled WGS sequence"/>
</dbReference>
<gene>
    <name evidence="1" type="ORF">D3871_11385</name>
</gene>
<sequence length="147" mass="16457">MNVQDAFYHTVHDYKGGTAELAGRLDMSQAILLNKADPNKEHNKPLLKDADRVMGLTADYRILHALAENHGHVCFKVDRDTHASDLAILELVTKVWQSNGDVGTAVHNALADGRVDHKEIAQVRQAIYRTQQSLNEMLMRLEGMAEK</sequence>
<evidence type="ECO:0000313" key="2">
    <source>
        <dbReference type="Proteomes" id="UP000265955"/>
    </source>
</evidence>
<evidence type="ECO:0008006" key="3">
    <source>
        <dbReference type="Google" id="ProtNLM"/>
    </source>
</evidence>
<comment type="caution">
    <text evidence="1">The sequence shown here is derived from an EMBL/GenBank/DDBJ whole genome shotgun (WGS) entry which is preliminary data.</text>
</comment>
<reference evidence="2" key="1">
    <citation type="submission" date="2018-09" db="EMBL/GenBank/DDBJ databases">
        <authorList>
            <person name="Zhu H."/>
        </authorList>
    </citation>
    <scope>NUCLEOTIDE SEQUENCE [LARGE SCALE GENOMIC DNA]</scope>
    <source>
        <strain evidence="2">K1R23-30</strain>
    </source>
</reference>
<dbReference type="InterPro" id="IPR009679">
    <property type="entry name" value="Phage_186_CII-like"/>
</dbReference>
<accession>A0A3A3FS59</accession>
<evidence type="ECO:0000313" key="1">
    <source>
        <dbReference type="EMBL" id="RJF99047.1"/>
    </source>
</evidence>